<gene>
    <name evidence="2" type="ORF">Pfra01_000884500</name>
</gene>
<dbReference type="InterPro" id="IPR043502">
    <property type="entry name" value="DNA/RNA_pol_sf"/>
</dbReference>
<name>A0A9W7CQC8_9STRA</name>
<proteinExistence type="predicted"/>
<evidence type="ECO:0000313" key="3">
    <source>
        <dbReference type="Proteomes" id="UP001165121"/>
    </source>
</evidence>
<dbReference type="OrthoDB" id="117254at2759"/>
<sequence length="186" mass="20432">MVIKKGTLLAAVSVVPESAFEASSIPSPTAESEPFSSERYASTKRESDWIHATIAAPSLTTDAAIPKLDKVLEAEFNIDFYDSKLGDEQTELFSDLLGSFKDIFVETSMKTGRTDLLEFSIDTEDSDPIKQRPYRVSQAEGDVMKSDIQQYHELNLIRSSSSPWSSPVLMIRKPDGGSASALTTDD</sequence>
<accession>A0A9W7CQC8</accession>
<evidence type="ECO:0000256" key="1">
    <source>
        <dbReference type="SAM" id="MobiDB-lite"/>
    </source>
</evidence>
<organism evidence="2 3">
    <name type="scientific">Phytophthora fragariaefolia</name>
    <dbReference type="NCBI Taxonomy" id="1490495"/>
    <lineage>
        <taxon>Eukaryota</taxon>
        <taxon>Sar</taxon>
        <taxon>Stramenopiles</taxon>
        <taxon>Oomycota</taxon>
        <taxon>Peronosporomycetes</taxon>
        <taxon>Peronosporales</taxon>
        <taxon>Peronosporaceae</taxon>
        <taxon>Phytophthora</taxon>
    </lineage>
</organism>
<reference evidence="2" key="1">
    <citation type="submission" date="2023-04" db="EMBL/GenBank/DDBJ databases">
        <title>Phytophthora fragariaefolia NBRC 109709.</title>
        <authorList>
            <person name="Ichikawa N."/>
            <person name="Sato H."/>
            <person name="Tonouchi N."/>
        </authorList>
    </citation>
    <scope>NUCLEOTIDE SEQUENCE</scope>
    <source>
        <strain evidence="2">NBRC 109709</strain>
    </source>
</reference>
<evidence type="ECO:0000313" key="2">
    <source>
        <dbReference type="EMBL" id="GMF34419.1"/>
    </source>
</evidence>
<dbReference type="Gene3D" id="3.10.10.10">
    <property type="entry name" value="HIV Type 1 Reverse Transcriptase, subunit A, domain 1"/>
    <property type="match status" value="1"/>
</dbReference>
<keyword evidence="3" id="KW-1185">Reference proteome</keyword>
<protein>
    <submittedName>
        <fullName evidence="2">Unnamed protein product</fullName>
    </submittedName>
</protein>
<feature type="region of interest" description="Disordered" evidence="1">
    <location>
        <begin position="160"/>
        <end position="186"/>
    </location>
</feature>
<dbReference type="AlphaFoldDB" id="A0A9W7CQC8"/>
<comment type="caution">
    <text evidence="2">The sequence shown here is derived from an EMBL/GenBank/DDBJ whole genome shotgun (WGS) entry which is preliminary data.</text>
</comment>
<dbReference type="EMBL" id="BSXT01000807">
    <property type="protein sequence ID" value="GMF34419.1"/>
    <property type="molecule type" value="Genomic_DNA"/>
</dbReference>
<dbReference type="Proteomes" id="UP001165121">
    <property type="component" value="Unassembled WGS sequence"/>
</dbReference>
<dbReference type="SUPFAM" id="SSF56672">
    <property type="entry name" value="DNA/RNA polymerases"/>
    <property type="match status" value="1"/>
</dbReference>